<evidence type="ECO:0000256" key="5">
    <source>
        <dbReference type="SAM" id="MobiDB-lite"/>
    </source>
</evidence>
<evidence type="ECO:0000259" key="8">
    <source>
        <dbReference type="PROSITE" id="PS50025"/>
    </source>
</evidence>
<feature type="domain" description="BPTI/Kunitz inhibitor" evidence="10">
    <location>
        <begin position="81"/>
        <end position="131"/>
    </location>
</feature>
<feature type="domain" description="EGF-like" evidence="9">
    <location>
        <begin position="1457"/>
        <end position="1495"/>
    </location>
</feature>
<dbReference type="PROSITE" id="PS50026">
    <property type="entry name" value="EGF_3"/>
    <property type="match status" value="4"/>
</dbReference>
<feature type="compositionally biased region" description="Polar residues" evidence="5">
    <location>
        <begin position="2079"/>
        <end position="2090"/>
    </location>
</feature>
<reference evidence="11 12" key="1">
    <citation type="submission" date="2022-05" db="EMBL/GenBank/DDBJ databases">
        <title>A multi-omics perspective on studying reproductive biology in Daphnia sinensis.</title>
        <authorList>
            <person name="Jia J."/>
        </authorList>
    </citation>
    <scope>NUCLEOTIDE SEQUENCE [LARGE SCALE GENOMIC DNA]</scope>
    <source>
        <strain evidence="11 12">WSL</strain>
    </source>
</reference>
<dbReference type="SMART" id="SM00282">
    <property type="entry name" value="LamG"/>
    <property type="match status" value="6"/>
</dbReference>
<evidence type="ECO:0000313" key="11">
    <source>
        <dbReference type="EMBL" id="KAI9554874.1"/>
    </source>
</evidence>
<dbReference type="Gene3D" id="4.10.410.10">
    <property type="entry name" value="Pancreatic trypsin inhibitor Kunitz domain"/>
    <property type="match status" value="1"/>
</dbReference>
<dbReference type="FunFam" id="2.10.25.10:FF:000459">
    <property type="entry name" value="Axotactin, isoform B"/>
    <property type="match status" value="1"/>
</dbReference>
<keyword evidence="6" id="KW-0812">Transmembrane</keyword>
<gene>
    <name evidence="11" type="ORF">GHT06_020151</name>
</gene>
<dbReference type="CDD" id="cd00109">
    <property type="entry name" value="Kunitz-type"/>
    <property type="match status" value="1"/>
</dbReference>
<dbReference type="Pfam" id="PF02210">
    <property type="entry name" value="Laminin_G_2"/>
    <property type="match status" value="6"/>
</dbReference>
<feature type="domain" description="Laminin G" evidence="8">
    <location>
        <begin position="1247"/>
        <end position="1456"/>
    </location>
</feature>
<keyword evidence="7" id="KW-0732">Signal</keyword>
<dbReference type="Gene3D" id="2.10.25.10">
    <property type="entry name" value="Laminin"/>
    <property type="match status" value="3"/>
</dbReference>
<dbReference type="SMART" id="SM00181">
    <property type="entry name" value="EGF"/>
    <property type="match status" value="4"/>
</dbReference>
<feature type="domain" description="Laminin G" evidence="8">
    <location>
        <begin position="1497"/>
        <end position="1697"/>
    </location>
</feature>
<dbReference type="SUPFAM" id="SSF57196">
    <property type="entry name" value="EGF/Laminin"/>
    <property type="match status" value="1"/>
</dbReference>
<evidence type="ECO:0000256" key="6">
    <source>
        <dbReference type="SAM" id="Phobius"/>
    </source>
</evidence>
<evidence type="ECO:0000313" key="12">
    <source>
        <dbReference type="Proteomes" id="UP000820818"/>
    </source>
</evidence>
<dbReference type="PROSITE" id="PS50279">
    <property type="entry name" value="BPTI_KUNITZ_2"/>
    <property type="match status" value="1"/>
</dbReference>
<evidence type="ECO:0000256" key="4">
    <source>
        <dbReference type="PROSITE-ProRule" id="PRU00076"/>
    </source>
</evidence>
<dbReference type="SUPFAM" id="SSF57362">
    <property type="entry name" value="BPTI-like"/>
    <property type="match status" value="1"/>
</dbReference>
<sequence>MGMEHRYGGLNRRALMFVLLLMTLALADEDHLESSDATTPDLTTDTSIPFTERDEFPNHVETDNDASVMLVAEKATTTHVCQSPADPGPCTAELIKFFYDSTAQRCRQFIYGGCDGNENNFVTEAECLQTCGHALVGQPLRDNYKTDFPTDSPPSPSYSDKDEILTLANGHGETSFTFSAEYPFIQLKAVDISAFKLRQIREINFEFRSPEAQGLLLYQALRNPPPDEPKYELYVLLEGGELKTIHVFGANETTLLVGKGLNRDRWHRVRIRVDPTIASLQVQVDDETQSIVIEGLDKDEGYGRRQHINSTLFIGGMNWAQDEVESSYLFEHFVGCLRNVQLKSGSDLSIVQPLRASAHRDIVEGCVDKCKAGENRCRNGGQCLNRYHSTACDCFGTKYEGDSCDYDSATTITLRGYSYISYRIYDWKDRAHSESNRISLIFRALMGDSILFYAGGTFPYTNHVAVTLLANSSLYVEVDFGDGPHGVHLGEDLTTGVWNNFTLVHNGNVLNFILNGREHKMMVQGSRYYLRFDPHIFVGGDRKPLGLGLRSSNNFVGCLSEVYFNDVSILQKLRTNSPHVLYHSIFRPEIGQCKDVPVVPITLPFQESKLSISLKMVPPMEQKLQINLGFKTRNSTAVLAHGTGKTDNGNVGLWELKLIKGEMQFRISEDASNESLSIVVLKKGQRLADGSWHQVHLVYGLDGVSLAVDYRRPEFKNLNQANVPTLTLDEESVIVIGVGYLDSQPGFIGCIRDLIMNRKKLDPRALLYTAEVREISLDNCQLVDPCHRPNACEHGGLCNVDEGRVVCDCTGTGYTGKNCHFALYKRTCEELALLGYMKSGVYEIDIDGNGPHPPAHVRCEFETHSGVRKTVVEHNLPQDAEIRGRSMDNVVFNLTYREFSAEMLQSLISQSLQCKQILRYDCYKAPLELHSYTWFRSAAGNLLDSIPLGKAKPGRCPCSQNQNCKHAGVFCNCDADEPRWLSDEGYLTQPEDLGITQIFALQQRKLVPQSEGRITLGPLECVEANTQQYVVTFKSPDSYMEVPGWHRGDLAFSFRTSSERAILLYQPLLHPKHPYFRVLLVNDHKLTLEFSINGEPRSVSVKSSRDLNSGEWQQVWIDYNEYHVRFTVNQESILVDLNDGEEFGPFEATLFIGGAPEEMLGSEMAAHTDGLVGCFRGLVMNNEVVNLYAYMNARFPDMIQKHCRPSCDPNPCKNGASCVEFWGSYKCVCKNPLAHFGYNCEIDINQNAITFRTATSFVEANATSFDNAKNMGLSGFFQQDILINLRTFDSRSLIFYAYDYHNNFVQLHIEDGNQVVFTFNSANTIHSVSTVVKGLTTGESIQILIDREPESTTLHVNSAKSTVEAPLLLMDSYARSPWANKEKEIIRPPRPVRRPEEFYQVFLGGVDQDYMTTSLGGYTGCLRGLSVGGNILDLTSKGAEGIGRDGNEESGVVHNCNMLCDQQPCQNEGVCLEDFRSNTFHCDCEMTSYSGPYCTEEKGAHFRGDSYITAHYASLDLDVIKIQLAFSTTAVRNIAQALLLIQTSKAKTKYLLVSLTALGYLRIEDDRGNGIVYGAEVKSINFLNGARHSVYYKRNGANAVLLVDRDDVPLRPLSTSIHPDGLAEVTDENAIHVGGVKVTNDPRFTDYDHFDGCISNVVVELDDNQLHPLLAYLGYQRSGLEAVTSHDPEGIEEEARCAAFSVTPPGVVEDDMDSYNDTSDEEWHPKPPLILPYKPVFVGPANYDPTTSNRILVGLGCIFLAGLIALTIYLCKTHRRSKRRQYLQDDEQFLIFPSSGPKAPIRPALRNSPIRNVGVTAPVAHVLDIPKLESQSGLNGLKNEVIPTSGTQIVYNLLESISSQENENPLEKSSDNQLPSDAIPYLDDQEADTLMSDISEHSRENTSSFDETGTISRGSREGSETKLEGLPSTNGNDTEAPPSEETPSAAALMECMPLVIDMVTDVLRSAQNILENDAELDKEIDLINLSQLIPENNVRGDIDANHDADAEYENSVADLPAPRADTSLDSNAAPCTNEDILITPKKRAPIGRISEAFLSDDDDEESVSVANTEKELTDGTEYPTDSNEQTQQPKVTRNTVTKDNQFFLMPRYGAESVRNYANPLSYLGGPRLLTKNLQKTSKESILSIDE</sequence>
<dbReference type="InterPro" id="IPR000742">
    <property type="entry name" value="EGF"/>
</dbReference>
<dbReference type="CDD" id="cd00110">
    <property type="entry name" value="LamG"/>
    <property type="match status" value="6"/>
</dbReference>
<dbReference type="Proteomes" id="UP000820818">
    <property type="component" value="Linkage Group LG8"/>
</dbReference>
<dbReference type="Pfam" id="PF00008">
    <property type="entry name" value="EGF"/>
    <property type="match status" value="1"/>
</dbReference>
<proteinExistence type="predicted"/>
<dbReference type="InterPro" id="IPR002223">
    <property type="entry name" value="Kunitz_BPTI"/>
</dbReference>
<comment type="caution">
    <text evidence="4">Lacks conserved residue(s) required for the propagation of feature annotation.</text>
</comment>
<keyword evidence="2" id="KW-0722">Serine protease inhibitor</keyword>
<dbReference type="InterPro" id="IPR020901">
    <property type="entry name" value="Prtase_inh_Kunz-CS"/>
</dbReference>
<feature type="domain" description="EGF-like" evidence="9">
    <location>
        <begin position="367"/>
        <end position="405"/>
    </location>
</feature>
<evidence type="ECO:0000259" key="10">
    <source>
        <dbReference type="PROSITE" id="PS50279"/>
    </source>
</evidence>
<feature type="disulfide bond" evidence="4">
    <location>
        <begin position="1465"/>
        <end position="1482"/>
    </location>
</feature>
<protein>
    <submittedName>
        <fullName evidence="11">Uncharacterized protein</fullName>
    </submittedName>
</protein>
<feature type="region of interest" description="Disordered" evidence="5">
    <location>
        <begin position="2057"/>
        <end position="2090"/>
    </location>
</feature>
<comment type="caution">
    <text evidence="11">The sequence shown here is derived from an EMBL/GenBank/DDBJ whole genome shotgun (WGS) entry which is preliminary data.</text>
</comment>
<feature type="domain" description="EGF-like" evidence="9">
    <location>
        <begin position="782"/>
        <end position="820"/>
    </location>
</feature>
<dbReference type="InterPro" id="IPR013320">
    <property type="entry name" value="ConA-like_dom_sf"/>
</dbReference>
<dbReference type="SMART" id="SM00131">
    <property type="entry name" value="KU"/>
    <property type="match status" value="1"/>
</dbReference>
<keyword evidence="6" id="KW-0472">Membrane</keyword>
<dbReference type="PROSITE" id="PS00280">
    <property type="entry name" value="BPTI_KUNITZ_1"/>
    <property type="match status" value="1"/>
</dbReference>
<feature type="compositionally biased region" description="Low complexity" evidence="5">
    <location>
        <begin position="1934"/>
        <end position="1943"/>
    </location>
</feature>
<name>A0AAD5KLS5_9CRUS</name>
<evidence type="ECO:0000256" key="2">
    <source>
        <dbReference type="ARBA" id="ARBA00022900"/>
    </source>
</evidence>
<feature type="domain" description="Laminin G" evidence="8">
    <location>
        <begin position="601"/>
        <end position="780"/>
    </location>
</feature>
<feature type="domain" description="Laminin G" evidence="8">
    <location>
        <begin position="174"/>
        <end position="366"/>
    </location>
</feature>
<dbReference type="Gene3D" id="2.60.120.200">
    <property type="match status" value="6"/>
</dbReference>
<feature type="region of interest" description="Disordered" evidence="5">
    <location>
        <begin position="1860"/>
        <end position="1879"/>
    </location>
</feature>
<dbReference type="Gene3D" id="2.60.120.1000">
    <property type="match status" value="1"/>
</dbReference>
<dbReference type="PRINTS" id="PR00759">
    <property type="entry name" value="BASICPTASE"/>
</dbReference>
<evidence type="ECO:0000256" key="1">
    <source>
        <dbReference type="ARBA" id="ARBA00022690"/>
    </source>
</evidence>
<dbReference type="SUPFAM" id="SSF49899">
    <property type="entry name" value="Concanavalin A-like lectins/glucanases"/>
    <property type="match status" value="6"/>
</dbReference>
<dbReference type="PANTHER" id="PTHR15036:SF49">
    <property type="entry name" value="AXOTACTIN"/>
    <property type="match status" value="1"/>
</dbReference>
<dbReference type="InterPro" id="IPR036880">
    <property type="entry name" value="Kunitz_BPTI_sf"/>
</dbReference>
<dbReference type="PANTHER" id="PTHR15036">
    <property type="entry name" value="PIKACHURIN-LIKE PROTEIN"/>
    <property type="match status" value="1"/>
</dbReference>
<dbReference type="EMBL" id="WJBH02000008">
    <property type="protein sequence ID" value="KAI9554874.1"/>
    <property type="molecule type" value="Genomic_DNA"/>
</dbReference>
<feature type="transmembrane region" description="Helical" evidence="6">
    <location>
        <begin position="1751"/>
        <end position="1771"/>
    </location>
</feature>
<feature type="region of interest" description="Disordered" evidence="5">
    <location>
        <begin position="1895"/>
        <end position="1943"/>
    </location>
</feature>
<dbReference type="CDD" id="cd00054">
    <property type="entry name" value="EGF_CA"/>
    <property type="match status" value="3"/>
</dbReference>
<dbReference type="InterPro" id="IPR050372">
    <property type="entry name" value="Neurexin-related_CASP"/>
</dbReference>
<dbReference type="Pfam" id="PF00014">
    <property type="entry name" value="Kunitz_BPTI"/>
    <property type="match status" value="1"/>
</dbReference>
<evidence type="ECO:0000256" key="3">
    <source>
        <dbReference type="ARBA" id="ARBA00023157"/>
    </source>
</evidence>
<dbReference type="FunFam" id="4.10.410.10:FF:000020">
    <property type="entry name" value="Collagen, type VI, alpha 3"/>
    <property type="match status" value="1"/>
</dbReference>
<keyword evidence="4" id="KW-0245">EGF-like domain</keyword>
<accession>A0AAD5KLS5</accession>
<dbReference type="GO" id="GO:0016020">
    <property type="term" value="C:membrane"/>
    <property type="evidence" value="ECO:0007669"/>
    <property type="project" value="UniProtKB-SubCell"/>
</dbReference>
<keyword evidence="6" id="KW-1133">Transmembrane helix</keyword>
<feature type="signal peptide" evidence="7">
    <location>
        <begin position="1"/>
        <end position="27"/>
    </location>
</feature>
<feature type="domain" description="Laminin G" evidence="8">
    <location>
        <begin position="409"/>
        <end position="593"/>
    </location>
</feature>
<feature type="domain" description="EGF-like" evidence="9">
    <location>
        <begin position="1204"/>
        <end position="1241"/>
    </location>
</feature>
<feature type="compositionally biased region" description="Polar residues" evidence="5">
    <location>
        <begin position="1901"/>
        <end position="1913"/>
    </location>
</feature>
<dbReference type="InterPro" id="IPR001791">
    <property type="entry name" value="Laminin_G"/>
</dbReference>
<keyword evidence="3 4" id="KW-1015">Disulfide bond</keyword>
<evidence type="ECO:0000256" key="7">
    <source>
        <dbReference type="SAM" id="SignalP"/>
    </source>
</evidence>
<dbReference type="GO" id="GO:0004867">
    <property type="term" value="F:serine-type endopeptidase inhibitor activity"/>
    <property type="evidence" value="ECO:0007669"/>
    <property type="project" value="UniProtKB-KW"/>
</dbReference>
<feature type="chain" id="PRO_5042215655" evidence="7">
    <location>
        <begin position="28"/>
        <end position="2146"/>
    </location>
</feature>
<organism evidence="11 12">
    <name type="scientific">Daphnia sinensis</name>
    <dbReference type="NCBI Taxonomy" id="1820382"/>
    <lineage>
        <taxon>Eukaryota</taxon>
        <taxon>Metazoa</taxon>
        <taxon>Ecdysozoa</taxon>
        <taxon>Arthropoda</taxon>
        <taxon>Crustacea</taxon>
        <taxon>Branchiopoda</taxon>
        <taxon>Diplostraca</taxon>
        <taxon>Cladocera</taxon>
        <taxon>Anomopoda</taxon>
        <taxon>Daphniidae</taxon>
        <taxon>Daphnia</taxon>
        <taxon>Daphnia similis group</taxon>
    </lineage>
</organism>
<feature type="compositionally biased region" description="Basic and acidic residues" evidence="5">
    <location>
        <begin position="1914"/>
        <end position="1923"/>
    </location>
</feature>
<dbReference type="PROSITE" id="PS50025">
    <property type="entry name" value="LAM_G_DOMAIN"/>
    <property type="match status" value="6"/>
</dbReference>
<feature type="domain" description="Laminin G" evidence="8">
    <location>
        <begin position="1029"/>
        <end position="1203"/>
    </location>
</feature>
<keyword evidence="1" id="KW-0646">Protease inhibitor</keyword>
<keyword evidence="12" id="KW-1185">Reference proteome</keyword>
<evidence type="ECO:0000259" key="9">
    <source>
        <dbReference type="PROSITE" id="PS50026"/>
    </source>
</evidence>